<sequence>MGALIVSLWLWFTAPFEPAWERGGDWSIDCPE</sequence>
<dbReference type="GeneID" id="63209943"/>
<organism evidence="1 2">
    <name type="scientific">Mycobacterium phage Bromden</name>
    <dbReference type="NCBI Taxonomy" id="2283252"/>
    <lineage>
        <taxon>Viruses</taxon>
        <taxon>Duplodnaviria</taxon>
        <taxon>Heunggongvirae</taxon>
        <taxon>Uroviricota</taxon>
        <taxon>Caudoviricetes</taxon>
        <taxon>Vilmaviridae</taxon>
        <taxon>Lclasvirinae</taxon>
        <taxon>Bromdenvirus</taxon>
        <taxon>Bromdenvirus bromden</taxon>
    </lineage>
</organism>
<protein>
    <submittedName>
        <fullName evidence="1">Uncharacterized protein</fullName>
    </submittedName>
</protein>
<dbReference type="EMBL" id="MH576973">
    <property type="protein sequence ID" value="AXH67808.1"/>
    <property type="molecule type" value="Genomic_DNA"/>
</dbReference>
<evidence type="ECO:0000313" key="1">
    <source>
        <dbReference type="EMBL" id="AXH67808.1"/>
    </source>
</evidence>
<reference evidence="2" key="1">
    <citation type="submission" date="2018-07" db="EMBL/GenBank/DDBJ databases">
        <authorList>
            <person name="Quirk P.G."/>
            <person name="Krulwich T.A."/>
        </authorList>
    </citation>
    <scope>NUCLEOTIDE SEQUENCE [LARGE SCALE GENOMIC DNA]</scope>
</reference>
<name>A0A345MBD7_9CAUD</name>
<evidence type="ECO:0000313" key="2">
    <source>
        <dbReference type="Proteomes" id="UP000258832"/>
    </source>
</evidence>
<gene>
    <name evidence="1" type="primary">2</name>
    <name evidence="1" type="ORF">SEA_BROMDEN_2</name>
</gene>
<proteinExistence type="predicted"/>
<dbReference type="Proteomes" id="UP000258832">
    <property type="component" value="Segment"/>
</dbReference>
<accession>A0A345MBD7</accession>
<dbReference type="RefSeq" id="YP_010013232.1">
    <property type="nucleotide sequence ID" value="NC_053510.1"/>
</dbReference>
<dbReference type="KEGG" id="vg:63209943"/>
<keyword evidence="2" id="KW-1185">Reference proteome</keyword>